<evidence type="ECO:0000313" key="1">
    <source>
        <dbReference type="EMBL" id="KAK6309832.1"/>
    </source>
</evidence>
<keyword evidence="2" id="KW-1185">Reference proteome</keyword>
<evidence type="ECO:0000313" key="2">
    <source>
        <dbReference type="Proteomes" id="UP001356427"/>
    </source>
</evidence>
<dbReference type="AlphaFoldDB" id="A0AAN8R2B2"/>
<reference evidence="1 2" key="1">
    <citation type="submission" date="2021-04" db="EMBL/GenBank/DDBJ databases">
        <authorList>
            <person name="De Guttry C."/>
            <person name="Zahm M."/>
            <person name="Klopp C."/>
            <person name="Cabau C."/>
            <person name="Louis A."/>
            <person name="Berthelot C."/>
            <person name="Parey E."/>
            <person name="Roest Crollius H."/>
            <person name="Montfort J."/>
            <person name="Robinson-Rechavi M."/>
            <person name="Bucao C."/>
            <person name="Bouchez O."/>
            <person name="Gislard M."/>
            <person name="Lluch J."/>
            <person name="Milhes M."/>
            <person name="Lampietro C."/>
            <person name="Lopez Roques C."/>
            <person name="Donnadieu C."/>
            <person name="Braasch I."/>
            <person name="Desvignes T."/>
            <person name="Postlethwait J."/>
            <person name="Bobe J."/>
            <person name="Wedekind C."/>
            <person name="Guiguen Y."/>
        </authorList>
    </citation>
    <scope>NUCLEOTIDE SEQUENCE [LARGE SCALE GENOMIC DNA]</scope>
    <source>
        <strain evidence="1">Cs_M1</strain>
        <tissue evidence="1">Blood</tissue>
    </source>
</reference>
<gene>
    <name evidence="1" type="ORF">J4Q44_G00197130</name>
</gene>
<name>A0AAN8R2B2_9TELE</name>
<comment type="caution">
    <text evidence="1">The sequence shown here is derived from an EMBL/GenBank/DDBJ whole genome shotgun (WGS) entry which is preliminary data.</text>
</comment>
<dbReference type="Proteomes" id="UP001356427">
    <property type="component" value="Unassembled WGS sequence"/>
</dbReference>
<sequence length="94" mass="10363">MSLCFPLCVRLRSSLPVLHTDKHQQVSSSCFVHPQEAHLCSEVKPVPDVGEEGLRVTGGAQGHTRPVSHCVIMDTLRQDPTPLEKYSGMENVKV</sequence>
<organism evidence="1 2">
    <name type="scientific">Coregonus suidteri</name>
    <dbReference type="NCBI Taxonomy" id="861788"/>
    <lineage>
        <taxon>Eukaryota</taxon>
        <taxon>Metazoa</taxon>
        <taxon>Chordata</taxon>
        <taxon>Craniata</taxon>
        <taxon>Vertebrata</taxon>
        <taxon>Euteleostomi</taxon>
        <taxon>Actinopterygii</taxon>
        <taxon>Neopterygii</taxon>
        <taxon>Teleostei</taxon>
        <taxon>Protacanthopterygii</taxon>
        <taxon>Salmoniformes</taxon>
        <taxon>Salmonidae</taxon>
        <taxon>Coregoninae</taxon>
        <taxon>Coregonus</taxon>
    </lineage>
</organism>
<dbReference type="EMBL" id="JAGTTL010000017">
    <property type="protein sequence ID" value="KAK6309832.1"/>
    <property type="molecule type" value="Genomic_DNA"/>
</dbReference>
<proteinExistence type="predicted"/>
<protein>
    <submittedName>
        <fullName evidence="1">Uncharacterized protein</fullName>
    </submittedName>
</protein>
<accession>A0AAN8R2B2</accession>